<keyword evidence="1" id="KW-0812">Transmembrane</keyword>
<dbReference type="GO" id="GO:0015628">
    <property type="term" value="P:protein secretion by the type II secretion system"/>
    <property type="evidence" value="ECO:0007669"/>
    <property type="project" value="InterPro"/>
</dbReference>
<dbReference type="Pfam" id="PF04612">
    <property type="entry name" value="T2SSM"/>
    <property type="match status" value="1"/>
</dbReference>
<protein>
    <recommendedName>
        <fullName evidence="4">General secretion pathway protein GspM</fullName>
    </recommendedName>
</protein>
<evidence type="ECO:0000313" key="2">
    <source>
        <dbReference type="EMBL" id="ASM78938.1"/>
    </source>
</evidence>
<reference evidence="2 3" key="1">
    <citation type="submission" date="2017-07" db="EMBL/GenBank/DDBJ databases">
        <title>Complete Genome Sequence of the cosmetic ferment Vitreoscilla filiformis (ATCC15551).</title>
        <authorList>
            <person name="Contreras S."/>
            <person name="Sagory-Zalkind P."/>
            <person name="Blanquart H."/>
            <person name="Iltis A."/>
            <person name="Morand S.C."/>
        </authorList>
    </citation>
    <scope>NUCLEOTIDE SEQUENCE [LARGE SCALE GENOMIC DNA]</scope>
    <source>
        <strain evidence="2 3">ATCC 15551</strain>
    </source>
</reference>
<proteinExistence type="predicted"/>
<evidence type="ECO:0000256" key="1">
    <source>
        <dbReference type="SAM" id="Phobius"/>
    </source>
</evidence>
<dbReference type="GO" id="GO:0015627">
    <property type="term" value="C:type II protein secretion system complex"/>
    <property type="evidence" value="ECO:0007669"/>
    <property type="project" value="InterPro"/>
</dbReference>
<organism evidence="2 3">
    <name type="scientific">Vitreoscilla filiformis</name>
    <dbReference type="NCBI Taxonomy" id="63"/>
    <lineage>
        <taxon>Bacteria</taxon>
        <taxon>Pseudomonadati</taxon>
        <taxon>Pseudomonadota</taxon>
        <taxon>Betaproteobacteria</taxon>
        <taxon>Neisseriales</taxon>
        <taxon>Neisseriaceae</taxon>
        <taxon>Vitreoscilla</taxon>
    </lineage>
</organism>
<feature type="transmembrane region" description="Helical" evidence="1">
    <location>
        <begin position="26"/>
        <end position="49"/>
    </location>
</feature>
<dbReference type="OrthoDB" id="8687363at2"/>
<sequence>MKKADLLAWRDRARTRWAQLTARERVILGGGAAVLAGVVVWLAVIQPVWRTWKTVPAQRQQLEAQWLKMRAQATQAKSLQALQAVPTPEQARQALQAATQALGSAGQLQLKGERAELTLNEVSPDALQVWLRQARQGARVRPLEMDVRHGERGWSGRLVVQLLAAP</sequence>
<evidence type="ECO:0008006" key="4">
    <source>
        <dbReference type="Google" id="ProtNLM"/>
    </source>
</evidence>
<dbReference type="EMBL" id="CP022423">
    <property type="protein sequence ID" value="ASM78938.1"/>
    <property type="molecule type" value="Genomic_DNA"/>
</dbReference>
<name>A0A221KIR5_VITFI</name>
<dbReference type="AlphaFoldDB" id="A0A221KIR5"/>
<gene>
    <name evidence="2" type="ORF">VITFI_CDS3161</name>
</gene>
<evidence type="ECO:0000313" key="3">
    <source>
        <dbReference type="Proteomes" id="UP000199729"/>
    </source>
</evidence>
<dbReference type="InterPro" id="IPR007690">
    <property type="entry name" value="T2SS_GspM"/>
</dbReference>
<dbReference type="Proteomes" id="UP000199729">
    <property type="component" value="Chromosome"/>
</dbReference>
<keyword evidence="1" id="KW-1133">Transmembrane helix</keyword>
<accession>A0A221KIR5</accession>
<dbReference type="KEGG" id="vff:VITFI_CDS3161"/>
<keyword evidence="1" id="KW-0472">Membrane</keyword>
<dbReference type="RefSeq" id="WP_089417800.1">
    <property type="nucleotide sequence ID" value="NZ_CP022423.1"/>
</dbReference>
<keyword evidence="3" id="KW-1185">Reference proteome</keyword>